<dbReference type="RefSeq" id="WP_115482572.1">
    <property type="nucleotide sequence ID" value="NZ_QRCT01000045.1"/>
</dbReference>
<dbReference type="SUPFAM" id="SSF51735">
    <property type="entry name" value="NAD(P)-binding Rossmann-fold domains"/>
    <property type="match status" value="1"/>
</dbReference>
<name>A0A371ATK2_9FIRM</name>
<dbReference type="EMBL" id="QRCT01000045">
    <property type="protein sequence ID" value="RDU22810.1"/>
    <property type="molecule type" value="Genomic_DNA"/>
</dbReference>
<dbReference type="InterPro" id="IPR036291">
    <property type="entry name" value="NAD(P)-bd_dom_sf"/>
</dbReference>
<keyword evidence="3" id="KW-1185">Reference proteome</keyword>
<dbReference type="Proteomes" id="UP000255036">
    <property type="component" value="Unassembled WGS sequence"/>
</dbReference>
<evidence type="ECO:0000313" key="2">
    <source>
        <dbReference type="EMBL" id="RDU22810.1"/>
    </source>
</evidence>
<keyword evidence="1" id="KW-0472">Membrane</keyword>
<keyword evidence="1" id="KW-0812">Transmembrane</keyword>
<keyword evidence="1" id="KW-1133">Transmembrane helix</keyword>
<comment type="caution">
    <text evidence="2">The sequence shown here is derived from an EMBL/GenBank/DDBJ whole genome shotgun (WGS) entry which is preliminary data.</text>
</comment>
<evidence type="ECO:0008006" key="4">
    <source>
        <dbReference type="Google" id="ProtNLM"/>
    </source>
</evidence>
<sequence>MKGKFLVFLTGVITGICIGAALLYKMQLKALEKLNAKTDKFKQYYNTLNQWLNNKDDGKSSVNFFKRNGYQSVAIYGMGELGNRLYKELRNSDIKIKYVIDQSIDYLNHEVSVMSPEDRLEAVDVIVVTPTFAFEDIRSKLKAKINCPIISINEVLYEIDGN</sequence>
<reference evidence="2 3" key="1">
    <citation type="submission" date="2018-07" db="EMBL/GenBank/DDBJ databases">
        <title>Anaerosacharophilus polymeroproducens gen. nov. sp. nov., an anaerobic bacterium isolated from salt field.</title>
        <authorList>
            <person name="Kim W."/>
            <person name="Yang S.-H."/>
            <person name="Oh J."/>
            <person name="Lee J.-H."/>
            <person name="Kwon K.K."/>
        </authorList>
    </citation>
    <scope>NUCLEOTIDE SEQUENCE [LARGE SCALE GENOMIC DNA]</scope>
    <source>
        <strain evidence="2 3">MCWD5</strain>
    </source>
</reference>
<accession>A0A371ATK2</accession>
<proteinExistence type="predicted"/>
<dbReference type="OrthoDB" id="2059500at2"/>
<protein>
    <recommendedName>
        <fullName evidence="4">D-isomer specific 2-hydroxyacid dehydrogenase NAD-binding domain-containing protein</fullName>
    </recommendedName>
</protein>
<evidence type="ECO:0000256" key="1">
    <source>
        <dbReference type="SAM" id="Phobius"/>
    </source>
</evidence>
<feature type="transmembrane region" description="Helical" evidence="1">
    <location>
        <begin position="6"/>
        <end position="24"/>
    </location>
</feature>
<dbReference type="AlphaFoldDB" id="A0A371ATK2"/>
<organism evidence="2 3">
    <name type="scientific">Anaerosacchariphilus polymeriproducens</name>
    <dbReference type="NCBI Taxonomy" id="1812858"/>
    <lineage>
        <taxon>Bacteria</taxon>
        <taxon>Bacillati</taxon>
        <taxon>Bacillota</taxon>
        <taxon>Clostridia</taxon>
        <taxon>Lachnospirales</taxon>
        <taxon>Lachnospiraceae</taxon>
        <taxon>Anaerosacchariphilus</taxon>
    </lineage>
</organism>
<evidence type="ECO:0000313" key="3">
    <source>
        <dbReference type="Proteomes" id="UP000255036"/>
    </source>
</evidence>
<gene>
    <name evidence="2" type="ORF">DWV06_12750</name>
</gene>